<evidence type="ECO:0000313" key="3">
    <source>
        <dbReference type="Proteomes" id="UP000075901"/>
    </source>
</evidence>
<reference evidence="2" key="2">
    <citation type="submission" date="2020-05" db="UniProtKB">
        <authorList>
            <consortium name="EnsemblMetazoa"/>
        </authorList>
    </citation>
    <scope>IDENTIFICATION</scope>
    <source>
        <strain evidence="2">maculatus3</strain>
    </source>
</reference>
<protein>
    <submittedName>
        <fullName evidence="2">Uncharacterized protein</fullName>
    </submittedName>
</protein>
<keyword evidence="3" id="KW-1185">Reference proteome</keyword>
<name>A0A182T1T5_9DIPT</name>
<organism evidence="2 3">
    <name type="scientific">Anopheles maculatus</name>
    <dbReference type="NCBI Taxonomy" id="74869"/>
    <lineage>
        <taxon>Eukaryota</taxon>
        <taxon>Metazoa</taxon>
        <taxon>Ecdysozoa</taxon>
        <taxon>Arthropoda</taxon>
        <taxon>Hexapoda</taxon>
        <taxon>Insecta</taxon>
        <taxon>Pterygota</taxon>
        <taxon>Neoptera</taxon>
        <taxon>Endopterygota</taxon>
        <taxon>Diptera</taxon>
        <taxon>Nematocera</taxon>
        <taxon>Culicoidea</taxon>
        <taxon>Culicidae</taxon>
        <taxon>Anophelinae</taxon>
        <taxon>Anopheles</taxon>
        <taxon>Anopheles maculatus group</taxon>
    </lineage>
</organism>
<dbReference type="AlphaFoldDB" id="A0A182T1T5"/>
<dbReference type="EnsemblMetazoa" id="AMAM017908-RA">
    <property type="protein sequence ID" value="AMAM017908-PA"/>
    <property type="gene ID" value="AMAM017908"/>
</dbReference>
<dbReference type="VEuPathDB" id="VectorBase:AMAM017908"/>
<proteinExistence type="predicted"/>
<sequence length="264" mass="27250">MAGRTGPTASSVASTGSKSFLSRLRQFTGRLSFNFDSRESKKLQMLAANAPDRMKPTGVPKRDHRLEKSRTVDVGDLAPVAICGDSTMTGQQPVSVSSSLMIHQQQQQQQHQHHAAGLVPGESFYGGGPPVVMNQPKSISPILMQHRHSEVLGLGGPAGAAARSRAYSLDVPIGGRHCCRSLSGSTTGGGAGSSCGGSHKSLTFSLNNRSLTEDNDGGSLALVSSDRKSGVGPIRNDNSFADDPSSSAAVIAGGDGSVAPGETI</sequence>
<reference evidence="3" key="1">
    <citation type="submission" date="2013-09" db="EMBL/GenBank/DDBJ databases">
        <title>The Genome Sequence of Anopheles maculatus species B.</title>
        <authorList>
            <consortium name="The Broad Institute Genomics Platform"/>
            <person name="Neafsey D.E."/>
            <person name="Besansky N."/>
            <person name="Howell P."/>
            <person name="Walton C."/>
            <person name="Young S.K."/>
            <person name="Zeng Q."/>
            <person name="Gargeya S."/>
            <person name="Fitzgerald M."/>
            <person name="Haas B."/>
            <person name="Abouelleil A."/>
            <person name="Allen A.W."/>
            <person name="Alvarado L."/>
            <person name="Arachchi H.M."/>
            <person name="Berlin A.M."/>
            <person name="Chapman S.B."/>
            <person name="Gainer-Dewar J."/>
            <person name="Goldberg J."/>
            <person name="Griggs A."/>
            <person name="Gujja S."/>
            <person name="Hansen M."/>
            <person name="Howarth C."/>
            <person name="Imamovic A."/>
            <person name="Ireland A."/>
            <person name="Larimer J."/>
            <person name="McCowan C."/>
            <person name="Murphy C."/>
            <person name="Pearson M."/>
            <person name="Poon T.W."/>
            <person name="Priest M."/>
            <person name="Roberts A."/>
            <person name="Saif S."/>
            <person name="Shea T."/>
            <person name="Sisk P."/>
            <person name="Sykes S."/>
            <person name="Wortman J."/>
            <person name="Nusbaum C."/>
            <person name="Birren B."/>
        </authorList>
    </citation>
    <scope>NUCLEOTIDE SEQUENCE [LARGE SCALE GENOMIC DNA]</scope>
    <source>
        <strain evidence="3">maculatus3</strain>
    </source>
</reference>
<evidence type="ECO:0000313" key="2">
    <source>
        <dbReference type="EnsemblMetazoa" id="AMAM017908-PA"/>
    </source>
</evidence>
<feature type="compositionally biased region" description="Polar residues" evidence="1">
    <location>
        <begin position="236"/>
        <end position="248"/>
    </location>
</feature>
<feature type="region of interest" description="Disordered" evidence="1">
    <location>
        <begin position="215"/>
        <end position="264"/>
    </location>
</feature>
<dbReference type="Proteomes" id="UP000075901">
    <property type="component" value="Unassembled WGS sequence"/>
</dbReference>
<evidence type="ECO:0000256" key="1">
    <source>
        <dbReference type="SAM" id="MobiDB-lite"/>
    </source>
</evidence>
<accession>A0A182T1T5</accession>